<dbReference type="InterPro" id="IPR000644">
    <property type="entry name" value="CBS_dom"/>
</dbReference>
<sequence length="517" mass="56905">MGWFEFSWIADPAAWAGLATLVVIEIVLGIDNLVFIAILADKLPPAQRDRARLMGLSLALIMRLVLLGAISWLMGLTRPLFNVFEHGFSGRDLILIGGGLFLIYKATSELHDHINATTAHGGAARGAYAAFSVVVAQIVALDAVFSIDSVITAVGMSEHLMVMMIAVIIAVSLMLLASKPLTRFVGQHPTVILLCLGFLLMIGFSLVAEGMGLHIPKGYLYGAIGFSIVIELLEEWRRRRTRVEARGTTRRTRTADAVMRLISGGNVGIEQRDTGVAATMFGAEEQRMVRGVLSMADKPISAVMTLRRDLDCLDLADAEPKRLEQLRASRHASLVVIREGKSDSPLGVIHKKRLLDVLLDGQPAEIEVLIEQPLVLLENTSLVEALGQFQRSGEMIAFVVDEFGTLEGVATLLDIMRDLSEEDLTAPGGQARIRRIGDDVYDVDASEDMVDVNQQLPEPLPLDRNYTSLAGLVIDRLETLPYIGATVDVEPWRIEIRDVERHRVRRVRLRRLDADGR</sequence>
<keyword evidence="3" id="KW-1003">Cell membrane</keyword>
<dbReference type="SMART" id="SM01091">
    <property type="entry name" value="CorC_HlyC"/>
    <property type="match status" value="1"/>
</dbReference>
<evidence type="ECO:0000259" key="8">
    <source>
        <dbReference type="PROSITE" id="PS51371"/>
    </source>
</evidence>
<dbReference type="PANTHER" id="PTHR22777:SF30">
    <property type="entry name" value="UPF0053 PROTEIN YEGH"/>
    <property type="match status" value="1"/>
</dbReference>
<keyword evidence="7" id="KW-1133">Transmembrane helix</keyword>
<feature type="transmembrane region" description="Helical" evidence="7">
    <location>
        <begin position="88"/>
        <end position="106"/>
    </location>
</feature>
<keyword evidence="4" id="KW-0677">Repeat</keyword>
<dbReference type="SUPFAM" id="SSF56176">
    <property type="entry name" value="FAD-binding/transporter-associated domain-like"/>
    <property type="match status" value="1"/>
</dbReference>
<dbReference type="RefSeq" id="WP_189445902.1">
    <property type="nucleotide sequence ID" value="NZ_BMZI01000008.1"/>
</dbReference>
<dbReference type="InterPro" id="IPR005170">
    <property type="entry name" value="Transptr-assoc_dom"/>
</dbReference>
<dbReference type="InterPro" id="IPR016169">
    <property type="entry name" value="FAD-bd_PCMH_sub2"/>
</dbReference>
<dbReference type="Gene3D" id="3.10.580.10">
    <property type="entry name" value="CBS-domain"/>
    <property type="match status" value="1"/>
</dbReference>
<evidence type="ECO:0000256" key="6">
    <source>
        <dbReference type="PROSITE-ProRule" id="PRU00703"/>
    </source>
</evidence>
<dbReference type="CDD" id="cd04590">
    <property type="entry name" value="CBS_pair_CorC_HlyC_assoc"/>
    <property type="match status" value="1"/>
</dbReference>
<feature type="transmembrane region" description="Helical" evidence="7">
    <location>
        <begin position="159"/>
        <end position="178"/>
    </location>
</feature>
<evidence type="ECO:0000256" key="5">
    <source>
        <dbReference type="ARBA" id="ARBA00023122"/>
    </source>
</evidence>
<evidence type="ECO:0000256" key="3">
    <source>
        <dbReference type="ARBA" id="ARBA00022475"/>
    </source>
</evidence>
<evidence type="ECO:0000256" key="1">
    <source>
        <dbReference type="ARBA" id="ARBA00004651"/>
    </source>
</evidence>
<dbReference type="PROSITE" id="PS51371">
    <property type="entry name" value="CBS"/>
    <property type="match status" value="1"/>
</dbReference>
<dbReference type="Gene3D" id="3.30.465.10">
    <property type="match status" value="1"/>
</dbReference>
<dbReference type="InterPro" id="IPR005496">
    <property type="entry name" value="Integral_membrane_TerC"/>
</dbReference>
<dbReference type="Proteomes" id="UP000646745">
    <property type="component" value="Unassembled WGS sequence"/>
</dbReference>
<keyword evidence="7" id="KW-0812">Transmembrane</keyword>
<dbReference type="Pfam" id="PF03471">
    <property type="entry name" value="CorC_HlyC"/>
    <property type="match status" value="1"/>
</dbReference>
<name>A0ABQ3EB74_9GAMM</name>
<evidence type="ECO:0000256" key="7">
    <source>
        <dbReference type="SAM" id="Phobius"/>
    </source>
</evidence>
<organism evidence="9 10">
    <name type="scientific">Salinicola rhizosphaerae</name>
    <dbReference type="NCBI Taxonomy" id="1443141"/>
    <lineage>
        <taxon>Bacteria</taxon>
        <taxon>Pseudomonadati</taxon>
        <taxon>Pseudomonadota</taxon>
        <taxon>Gammaproteobacteria</taxon>
        <taxon>Oceanospirillales</taxon>
        <taxon>Halomonadaceae</taxon>
        <taxon>Salinicola</taxon>
    </lineage>
</organism>
<comment type="subcellular location">
    <subcellularLocation>
        <location evidence="1">Cell membrane</location>
        <topology evidence="1">Multi-pass membrane protein</topology>
    </subcellularLocation>
</comment>
<dbReference type="Pfam" id="PF03741">
    <property type="entry name" value="TerC"/>
    <property type="match status" value="1"/>
</dbReference>
<feature type="transmembrane region" description="Helical" evidence="7">
    <location>
        <begin position="190"/>
        <end position="207"/>
    </location>
</feature>
<dbReference type="SUPFAM" id="SSF54631">
    <property type="entry name" value="CBS-domain pair"/>
    <property type="match status" value="1"/>
</dbReference>
<proteinExistence type="inferred from homology"/>
<protein>
    <recommendedName>
        <fullName evidence="8">CBS domain-containing protein</fullName>
    </recommendedName>
</protein>
<dbReference type="EMBL" id="BMZI01000008">
    <property type="protein sequence ID" value="GHB32191.1"/>
    <property type="molecule type" value="Genomic_DNA"/>
</dbReference>
<dbReference type="Pfam" id="PF00571">
    <property type="entry name" value="CBS"/>
    <property type="match status" value="1"/>
</dbReference>
<keyword evidence="7" id="KW-0472">Membrane</keyword>
<keyword evidence="10" id="KW-1185">Reference proteome</keyword>
<dbReference type="InterPro" id="IPR044751">
    <property type="entry name" value="Ion_transp-like_CBS"/>
</dbReference>
<dbReference type="InterPro" id="IPR036318">
    <property type="entry name" value="FAD-bd_PCMH-like_sf"/>
</dbReference>
<feature type="transmembrane region" description="Helical" evidence="7">
    <location>
        <begin position="127"/>
        <end position="147"/>
    </location>
</feature>
<comment type="caution">
    <text evidence="9">The sequence shown here is derived from an EMBL/GenBank/DDBJ whole genome shotgun (WGS) entry which is preliminary data.</text>
</comment>
<reference evidence="10" key="1">
    <citation type="journal article" date="2019" name="Int. J. Syst. Evol. Microbiol.">
        <title>The Global Catalogue of Microorganisms (GCM) 10K type strain sequencing project: providing services to taxonomists for standard genome sequencing and annotation.</title>
        <authorList>
            <consortium name="The Broad Institute Genomics Platform"/>
            <consortium name="The Broad Institute Genome Sequencing Center for Infectious Disease"/>
            <person name="Wu L."/>
            <person name="Ma J."/>
        </authorList>
    </citation>
    <scope>NUCLEOTIDE SEQUENCE [LARGE SCALE GENOMIC DNA]</scope>
    <source>
        <strain evidence="10">KCTC 32998</strain>
    </source>
</reference>
<accession>A0ABQ3EB74</accession>
<comment type="similarity">
    <text evidence="2">Belongs to the UPF0053 family.</text>
</comment>
<gene>
    <name evidence="9" type="ORF">GCM10009038_33700</name>
</gene>
<evidence type="ECO:0000256" key="2">
    <source>
        <dbReference type="ARBA" id="ARBA00006337"/>
    </source>
</evidence>
<dbReference type="InterPro" id="IPR046342">
    <property type="entry name" value="CBS_dom_sf"/>
</dbReference>
<dbReference type="PANTHER" id="PTHR22777">
    <property type="entry name" value="HEMOLYSIN-RELATED"/>
    <property type="match status" value="1"/>
</dbReference>
<evidence type="ECO:0000313" key="10">
    <source>
        <dbReference type="Proteomes" id="UP000646745"/>
    </source>
</evidence>
<feature type="transmembrane region" description="Helical" evidence="7">
    <location>
        <begin position="51"/>
        <end position="76"/>
    </location>
</feature>
<evidence type="ECO:0000256" key="4">
    <source>
        <dbReference type="ARBA" id="ARBA00022737"/>
    </source>
</evidence>
<feature type="transmembrane region" description="Helical" evidence="7">
    <location>
        <begin position="12"/>
        <end position="39"/>
    </location>
</feature>
<feature type="domain" description="CBS" evidence="8">
    <location>
        <begin position="369"/>
        <end position="425"/>
    </location>
</feature>
<keyword evidence="5 6" id="KW-0129">CBS domain</keyword>
<evidence type="ECO:0000313" key="9">
    <source>
        <dbReference type="EMBL" id="GHB32191.1"/>
    </source>
</evidence>